<keyword evidence="2" id="KW-1185">Reference proteome</keyword>
<comment type="caution">
    <text evidence="1">The sequence shown here is derived from an EMBL/GenBank/DDBJ whole genome shotgun (WGS) entry which is preliminary data.</text>
</comment>
<evidence type="ECO:0000313" key="2">
    <source>
        <dbReference type="Proteomes" id="UP001151760"/>
    </source>
</evidence>
<accession>A0ABQ4YYD9</accession>
<sequence length="332" mass="38926">MAKTKTNTAMEEFVTKDRENYYSGITSITVNGKAAYELKGKFLDDLRDNAFSGTNGEDAVEHIKYFLKIVDPIDLPNINYERLRLAVSQSHELETQDFWKKDDNKEGVTNKGFSDLEEANNDDEYEIAEIFMMETNLFDYETLLEKRYNVTRQVFIEKRYSNNSNTAYPPSAIRLRFFVSDFQHRFIMDDPNITMEEYIRLEEEKARRQGRTFDWQTARYGKMEYYENEDDSFTNLETKYPAIVFDDISDVAFSHEPTVSPLDNNEIDFNISFDEFDDEDYMIVFDENSFSCKIISVDNLKTDSENENDKINIPSSPSPEPTIGYFNDLDFL</sequence>
<reference evidence="1" key="2">
    <citation type="submission" date="2022-01" db="EMBL/GenBank/DDBJ databases">
        <authorList>
            <person name="Yamashiro T."/>
            <person name="Shiraishi A."/>
            <person name="Satake H."/>
            <person name="Nakayama K."/>
        </authorList>
    </citation>
    <scope>NUCLEOTIDE SEQUENCE</scope>
</reference>
<dbReference type="Proteomes" id="UP001151760">
    <property type="component" value="Unassembled WGS sequence"/>
</dbReference>
<reference evidence="1" key="1">
    <citation type="journal article" date="2022" name="Int. J. Mol. Sci.">
        <title>Draft Genome of Tanacetum Coccineum: Genomic Comparison of Closely Related Tanacetum-Family Plants.</title>
        <authorList>
            <person name="Yamashiro T."/>
            <person name="Shiraishi A."/>
            <person name="Nakayama K."/>
            <person name="Satake H."/>
        </authorList>
    </citation>
    <scope>NUCLEOTIDE SEQUENCE</scope>
</reference>
<evidence type="ECO:0000313" key="1">
    <source>
        <dbReference type="EMBL" id="GJS81668.1"/>
    </source>
</evidence>
<gene>
    <name evidence="1" type="ORF">Tco_0748209</name>
</gene>
<name>A0ABQ4YYD9_9ASTR</name>
<dbReference type="EMBL" id="BQNB010010765">
    <property type="protein sequence ID" value="GJS81668.1"/>
    <property type="molecule type" value="Genomic_DNA"/>
</dbReference>
<protein>
    <submittedName>
        <fullName evidence="1">Uncharacterized protein</fullName>
    </submittedName>
</protein>
<organism evidence="1 2">
    <name type="scientific">Tanacetum coccineum</name>
    <dbReference type="NCBI Taxonomy" id="301880"/>
    <lineage>
        <taxon>Eukaryota</taxon>
        <taxon>Viridiplantae</taxon>
        <taxon>Streptophyta</taxon>
        <taxon>Embryophyta</taxon>
        <taxon>Tracheophyta</taxon>
        <taxon>Spermatophyta</taxon>
        <taxon>Magnoliopsida</taxon>
        <taxon>eudicotyledons</taxon>
        <taxon>Gunneridae</taxon>
        <taxon>Pentapetalae</taxon>
        <taxon>asterids</taxon>
        <taxon>campanulids</taxon>
        <taxon>Asterales</taxon>
        <taxon>Asteraceae</taxon>
        <taxon>Asteroideae</taxon>
        <taxon>Anthemideae</taxon>
        <taxon>Anthemidinae</taxon>
        <taxon>Tanacetum</taxon>
    </lineage>
</organism>
<proteinExistence type="predicted"/>